<feature type="transmembrane region" description="Helical" evidence="11">
    <location>
        <begin position="94"/>
        <end position="111"/>
    </location>
</feature>
<sequence>MASNELLQGLVEATLAGSAAILLVLVLRRPLRRAFGARAAYALWLLAPLAILATLLPAATVDVGRTQVAQALVLPPVFAAPAAPAQGGLDGSSLLLGLWLFGAAASAAWLWRTQIAFRRSLGPLLPHGDALRAQATNAGLPATLGLWHPQVVLPADFETRFDAVQQALVLAHERRHIARRDAWANAAAALLRCLFWFDPLFHLAAARMRHDQELACDADVLAAHPRQRRHYGDALLNAQLALQTAPLGCHFGFGHPLKERIAMLASSVSTTRRRAGSGVLLCMLLGGGYAAWAAQPAVPVAVPADGIAADIVLRVDEEAPRALRIVSEADKPFSLKTDAGGKHFAIAGTVSRIEHQGQPALALKMDIDEDGKRIAAPSLVVLSGKPAAVQLGSEIQAKDGSKAFKGLRLDVTLTDASASSQTLSVKPAPTKSDTLQPGQVLDESRALHPPRYPADALKEGKTGVTVLVVAIDAQGGVIDVKVERSSGDARLDVAAQEAAEKWRFNPAMKQGQPVAGKVRVPVEFAMDEPADAQVGERPARIAATMPPAYPAAAKKQGISGNVVLLVDVDARGKPTRVTIQQSSPAGVFDAAALDAVRQWRFEPALKQGQPVAGRVRVPLGFGPQGGAGNGSDFYSQPTADARGS</sequence>
<evidence type="ECO:0000256" key="6">
    <source>
        <dbReference type="ARBA" id="ARBA00022692"/>
    </source>
</evidence>
<accession>A0A7G9QWH5</accession>
<dbReference type="AlphaFoldDB" id="A0A7G9QWH5"/>
<keyword evidence="14" id="KW-1185">Reference proteome</keyword>
<dbReference type="Pfam" id="PF03544">
    <property type="entry name" value="TonB_C"/>
    <property type="match status" value="2"/>
</dbReference>
<evidence type="ECO:0000256" key="10">
    <source>
        <dbReference type="SAM" id="MobiDB-lite"/>
    </source>
</evidence>
<keyword evidence="7" id="KW-0653">Protein transport</keyword>
<dbReference type="RefSeq" id="WP_187571444.1">
    <property type="nucleotide sequence ID" value="NZ_CP060711.1"/>
</dbReference>
<dbReference type="Gene3D" id="3.30.1150.10">
    <property type="match status" value="2"/>
</dbReference>
<feature type="region of interest" description="Disordered" evidence="10">
    <location>
        <begin position="617"/>
        <end position="644"/>
    </location>
</feature>
<evidence type="ECO:0000256" key="1">
    <source>
        <dbReference type="ARBA" id="ARBA00004383"/>
    </source>
</evidence>
<evidence type="ECO:0000256" key="11">
    <source>
        <dbReference type="SAM" id="Phobius"/>
    </source>
</evidence>
<evidence type="ECO:0000256" key="7">
    <source>
        <dbReference type="ARBA" id="ARBA00022927"/>
    </source>
</evidence>
<dbReference type="InterPro" id="IPR008756">
    <property type="entry name" value="Peptidase_M56"/>
</dbReference>
<organism evidence="13 14">
    <name type="scientific">Thermomonas brevis</name>
    <dbReference type="NCBI Taxonomy" id="215691"/>
    <lineage>
        <taxon>Bacteria</taxon>
        <taxon>Pseudomonadati</taxon>
        <taxon>Pseudomonadota</taxon>
        <taxon>Gammaproteobacteria</taxon>
        <taxon>Lysobacterales</taxon>
        <taxon>Lysobacteraceae</taxon>
        <taxon>Thermomonas</taxon>
    </lineage>
</organism>
<feature type="transmembrane region" description="Helical" evidence="11">
    <location>
        <begin position="275"/>
        <end position="294"/>
    </location>
</feature>
<evidence type="ECO:0000256" key="4">
    <source>
        <dbReference type="ARBA" id="ARBA00022475"/>
    </source>
</evidence>
<dbReference type="PROSITE" id="PS52015">
    <property type="entry name" value="TONB_CTD"/>
    <property type="match status" value="2"/>
</dbReference>
<evidence type="ECO:0000256" key="2">
    <source>
        <dbReference type="ARBA" id="ARBA00006555"/>
    </source>
</evidence>
<evidence type="ECO:0000313" key="13">
    <source>
        <dbReference type="EMBL" id="QNN47700.1"/>
    </source>
</evidence>
<dbReference type="InterPro" id="IPR051045">
    <property type="entry name" value="TonB-dependent_transducer"/>
</dbReference>
<feature type="transmembrane region" description="Helical" evidence="11">
    <location>
        <begin position="6"/>
        <end position="27"/>
    </location>
</feature>
<proteinExistence type="inferred from homology"/>
<evidence type="ECO:0000256" key="5">
    <source>
        <dbReference type="ARBA" id="ARBA00022519"/>
    </source>
</evidence>
<evidence type="ECO:0000313" key="14">
    <source>
        <dbReference type="Proteomes" id="UP000515977"/>
    </source>
</evidence>
<dbReference type="GO" id="GO:0055085">
    <property type="term" value="P:transmembrane transport"/>
    <property type="evidence" value="ECO:0007669"/>
    <property type="project" value="InterPro"/>
</dbReference>
<keyword evidence="9 11" id="KW-0472">Membrane</keyword>
<dbReference type="Proteomes" id="UP000515977">
    <property type="component" value="Chromosome"/>
</dbReference>
<comment type="subcellular location">
    <subcellularLocation>
        <location evidence="1">Cell inner membrane</location>
        <topology evidence="1">Single-pass membrane protein</topology>
        <orientation evidence="1">Periplasmic side</orientation>
    </subcellularLocation>
</comment>
<keyword evidence="4" id="KW-1003">Cell membrane</keyword>
<protein>
    <submittedName>
        <fullName evidence="13">TonB family protein</fullName>
    </submittedName>
</protein>
<dbReference type="PANTHER" id="PTHR33446:SF2">
    <property type="entry name" value="PROTEIN TONB"/>
    <property type="match status" value="1"/>
</dbReference>
<keyword evidence="8 11" id="KW-1133">Transmembrane helix</keyword>
<dbReference type="PANTHER" id="PTHR33446">
    <property type="entry name" value="PROTEIN TONB-RELATED"/>
    <property type="match status" value="1"/>
</dbReference>
<comment type="similarity">
    <text evidence="2">Belongs to the TonB family.</text>
</comment>
<feature type="domain" description="TonB C-terminal" evidence="12">
    <location>
        <begin position="437"/>
        <end position="533"/>
    </location>
</feature>
<evidence type="ECO:0000256" key="8">
    <source>
        <dbReference type="ARBA" id="ARBA00022989"/>
    </source>
</evidence>
<dbReference type="GO" id="GO:0098797">
    <property type="term" value="C:plasma membrane protein complex"/>
    <property type="evidence" value="ECO:0007669"/>
    <property type="project" value="TreeGrafter"/>
</dbReference>
<name>A0A7G9QWH5_9GAMM</name>
<dbReference type="InterPro" id="IPR006260">
    <property type="entry name" value="TonB/TolA_C"/>
</dbReference>
<keyword evidence="3" id="KW-0813">Transport</keyword>
<evidence type="ECO:0000256" key="9">
    <source>
        <dbReference type="ARBA" id="ARBA00023136"/>
    </source>
</evidence>
<dbReference type="InterPro" id="IPR037682">
    <property type="entry name" value="TonB_C"/>
</dbReference>
<dbReference type="GO" id="GO:0031992">
    <property type="term" value="F:energy transducer activity"/>
    <property type="evidence" value="ECO:0007669"/>
    <property type="project" value="TreeGrafter"/>
</dbReference>
<feature type="transmembrane region" description="Helical" evidence="11">
    <location>
        <begin position="39"/>
        <end position="59"/>
    </location>
</feature>
<evidence type="ECO:0000259" key="12">
    <source>
        <dbReference type="PROSITE" id="PS52015"/>
    </source>
</evidence>
<dbReference type="GO" id="GO:0015031">
    <property type="term" value="P:protein transport"/>
    <property type="evidence" value="ECO:0007669"/>
    <property type="project" value="UniProtKB-KW"/>
</dbReference>
<gene>
    <name evidence="13" type="ORF">H9L17_06090</name>
</gene>
<keyword evidence="5" id="KW-0997">Cell inner membrane</keyword>
<reference evidence="13 14" key="1">
    <citation type="submission" date="2020-08" db="EMBL/GenBank/DDBJ databases">
        <title>Genome sequence of Thermomonas brevis KACC 16975T.</title>
        <authorList>
            <person name="Hyun D.-W."/>
            <person name="Bae J.-W."/>
        </authorList>
    </citation>
    <scope>NUCLEOTIDE SEQUENCE [LARGE SCALE GENOMIC DNA]</scope>
    <source>
        <strain evidence="13 14">KACC 16975</strain>
    </source>
</reference>
<dbReference type="CDD" id="cd07341">
    <property type="entry name" value="M56_BlaR1_MecR1_like"/>
    <property type="match status" value="1"/>
</dbReference>
<feature type="domain" description="TonB C-terminal" evidence="12">
    <location>
        <begin position="534"/>
        <end position="630"/>
    </location>
</feature>
<keyword evidence="6 11" id="KW-0812">Transmembrane</keyword>
<dbReference type="SUPFAM" id="SSF74653">
    <property type="entry name" value="TolA/TonB C-terminal domain"/>
    <property type="match status" value="2"/>
</dbReference>
<dbReference type="Pfam" id="PF05569">
    <property type="entry name" value="Peptidase_M56"/>
    <property type="match status" value="1"/>
</dbReference>
<dbReference type="NCBIfam" id="TIGR01352">
    <property type="entry name" value="tonB_Cterm"/>
    <property type="match status" value="2"/>
</dbReference>
<dbReference type="EMBL" id="CP060711">
    <property type="protein sequence ID" value="QNN47700.1"/>
    <property type="molecule type" value="Genomic_DNA"/>
</dbReference>
<evidence type="ECO:0000256" key="3">
    <source>
        <dbReference type="ARBA" id="ARBA00022448"/>
    </source>
</evidence>
<dbReference type="KEGG" id="tbv:H9L17_06090"/>